<protein>
    <submittedName>
        <fullName evidence="1">Uncharacterized protein</fullName>
    </submittedName>
</protein>
<accession>A0AAV4VJ51</accession>
<dbReference type="EMBL" id="BPLR01014601">
    <property type="protein sequence ID" value="GIY69869.1"/>
    <property type="molecule type" value="Genomic_DNA"/>
</dbReference>
<proteinExistence type="predicted"/>
<sequence>MPNSSRKFEKHCNFQSLRPGNSRNLVQNPILNGKSRKSSTFHKIPPERFLRRGLSSGPNACEEGGNAFETHTPYPAVPSFIIRCQHRMKRMTDEKKSNSRALFSRTAILSFFCRINEQEDAGRMCGDSNFVTEIYIYVYARAHLKGHAGRIDCRIPRWDNRCAAEGEIRKTG</sequence>
<name>A0AAV4VJ51_CAEEX</name>
<comment type="caution">
    <text evidence="1">The sequence shown here is derived from an EMBL/GenBank/DDBJ whole genome shotgun (WGS) entry which is preliminary data.</text>
</comment>
<dbReference type="Proteomes" id="UP001054945">
    <property type="component" value="Unassembled WGS sequence"/>
</dbReference>
<organism evidence="1 2">
    <name type="scientific">Caerostris extrusa</name>
    <name type="common">Bark spider</name>
    <name type="synonym">Caerostris bankana</name>
    <dbReference type="NCBI Taxonomy" id="172846"/>
    <lineage>
        <taxon>Eukaryota</taxon>
        <taxon>Metazoa</taxon>
        <taxon>Ecdysozoa</taxon>
        <taxon>Arthropoda</taxon>
        <taxon>Chelicerata</taxon>
        <taxon>Arachnida</taxon>
        <taxon>Araneae</taxon>
        <taxon>Araneomorphae</taxon>
        <taxon>Entelegynae</taxon>
        <taxon>Araneoidea</taxon>
        <taxon>Araneidae</taxon>
        <taxon>Caerostris</taxon>
    </lineage>
</organism>
<keyword evidence="2" id="KW-1185">Reference proteome</keyword>
<gene>
    <name evidence="1" type="ORF">CEXT_712721</name>
</gene>
<evidence type="ECO:0000313" key="2">
    <source>
        <dbReference type="Proteomes" id="UP001054945"/>
    </source>
</evidence>
<reference evidence="1 2" key="1">
    <citation type="submission" date="2021-06" db="EMBL/GenBank/DDBJ databases">
        <title>Caerostris extrusa draft genome.</title>
        <authorList>
            <person name="Kono N."/>
            <person name="Arakawa K."/>
        </authorList>
    </citation>
    <scope>NUCLEOTIDE SEQUENCE [LARGE SCALE GENOMIC DNA]</scope>
</reference>
<dbReference type="AlphaFoldDB" id="A0AAV4VJ51"/>
<evidence type="ECO:0000313" key="1">
    <source>
        <dbReference type="EMBL" id="GIY69869.1"/>
    </source>
</evidence>